<dbReference type="EMBL" id="JACHEN010000022">
    <property type="protein sequence ID" value="MBB6217340.1"/>
    <property type="molecule type" value="Genomic_DNA"/>
</dbReference>
<reference evidence="10 11" key="1">
    <citation type="submission" date="2020-08" db="EMBL/GenBank/DDBJ databases">
        <title>Genomic Encyclopedia of Type Strains, Phase IV (KMG-IV): sequencing the most valuable type-strain genomes for metagenomic binning, comparative biology and taxonomic classification.</title>
        <authorList>
            <person name="Goeker M."/>
        </authorList>
    </citation>
    <scope>NUCLEOTIDE SEQUENCE [LARGE SCALE GENOMIC DNA]</scope>
    <source>
        <strain evidence="10 11">DSM 103526</strain>
    </source>
</reference>
<evidence type="ECO:0000313" key="10">
    <source>
        <dbReference type="EMBL" id="MBB6217340.1"/>
    </source>
</evidence>
<dbReference type="PROSITE" id="PS50850">
    <property type="entry name" value="MFS"/>
    <property type="match status" value="1"/>
</dbReference>
<evidence type="ECO:0000256" key="4">
    <source>
        <dbReference type="ARBA" id="ARBA00022692"/>
    </source>
</evidence>
<dbReference type="GO" id="GO:0022857">
    <property type="term" value="F:transmembrane transporter activity"/>
    <property type="evidence" value="ECO:0007669"/>
    <property type="project" value="InterPro"/>
</dbReference>
<dbReference type="InterPro" id="IPR011701">
    <property type="entry name" value="MFS"/>
</dbReference>
<dbReference type="PANTHER" id="PTHR43124:SF3">
    <property type="entry name" value="CHLORAMPHENICOL EFFLUX PUMP RV0191"/>
    <property type="match status" value="1"/>
</dbReference>
<dbReference type="AlphaFoldDB" id="A0A841KZE0"/>
<evidence type="ECO:0000256" key="3">
    <source>
        <dbReference type="ARBA" id="ARBA00022475"/>
    </source>
</evidence>
<keyword evidence="5 7" id="KW-1133">Transmembrane helix</keyword>
<accession>A0A841KZE0</accession>
<feature type="transmembrane region" description="Helical" evidence="7">
    <location>
        <begin position="38"/>
        <end position="60"/>
    </location>
</feature>
<keyword evidence="4 7" id="KW-0812">Transmembrane</keyword>
<evidence type="ECO:0000256" key="1">
    <source>
        <dbReference type="ARBA" id="ARBA00004651"/>
    </source>
</evidence>
<organism evidence="10 11">
    <name type="scientific">Anaerosolibacter carboniphilus</name>
    <dbReference type="NCBI Taxonomy" id="1417629"/>
    <lineage>
        <taxon>Bacteria</taxon>
        <taxon>Bacillati</taxon>
        <taxon>Bacillota</taxon>
        <taxon>Clostridia</taxon>
        <taxon>Peptostreptococcales</taxon>
        <taxon>Thermotaleaceae</taxon>
        <taxon>Anaerosolibacter</taxon>
    </lineage>
</organism>
<dbReference type="SUPFAM" id="SSF103473">
    <property type="entry name" value="MFS general substrate transporter"/>
    <property type="match status" value="1"/>
</dbReference>
<feature type="transmembrane region" description="Helical" evidence="7">
    <location>
        <begin position="354"/>
        <end position="372"/>
    </location>
</feature>
<feature type="transmembrane region" description="Helical" evidence="7">
    <location>
        <begin position="157"/>
        <end position="176"/>
    </location>
</feature>
<dbReference type="Proteomes" id="UP000579281">
    <property type="component" value="Unassembled WGS sequence"/>
</dbReference>
<feature type="transmembrane region" description="Helical" evidence="7">
    <location>
        <begin position="319"/>
        <end position="342"/>
    </location>
</feature>
<evidence type="ECO:0000256" key="7">
    <source>
        <dbReference type="SAM" id="Phobius"/>
    </source>
</evidence>
<feature type="transmembrane region" description="Helical" evidence="7">
    <location>
        <begin position="286"/>
        <end position="307"/>
    </location>
</feature>
<evidence type="ECO:0000259" key="9">
    <source>
        <dbReference type="PROSITE" id="PS50850"/>
    </source>
</evidence>
<feature type="domain" description="Major facilitator superfamily (MFS) profile" evidence="9">
    <location>
        <begin position="1"/>
        <end position="378"/>
    </location>
</feature>
<sequence length="388" mass="41092">MDKTIQKFTILSISLLSMAVTAASPALGDISKAFPDTRQNIIMLIVSLPALLIIPFTLICGKLSSIMSKRKLLFIGLILFIIGGVSPSFSNSITFILGMRAVLGIGVGFIMPLATGLIADFYHGEELAAMMGLQSAFVNVGAIITSLIAGFLSVINWHYTFFVYVCGIGVLLLTFFKLPEPEKTSHSNKEKPSLSISVYVISFLLLIYGLFLFSFFTNTAMVITGENLGNAASAGVAITMMTVGGLIAGIFFGKVSQALKRFTLAASVILTGIGFIMLSYSHNYHLILAAAVMSGIGFGTTMPTVMIKVSNLAPKDAATFAIAIATSAMSLGQFLSPLVLSWIGQLAGNGSGRFSFLLSGVGILIGGLLLLVQARRLEMRPSNAVDGE</sequence>
<comment type="subcellular location">
    <subcellularLocation>
        <location evidence="1">Cell membrane</location>
        <topology evidence="1">Multi-pass membrane protein</topology>
    </subcellularLocation>
</comment>
<gene>
    <name evidence="10" type="ORF">HNQ80_003459</name>
</gene>
<evidence type="ECO:0000256" key="8">
    <source>
        <dbReference type="SAM" id="SignalP"/>
    </source>
</evidence>
<feature type="chain" id="PRO_5038842655" evidence="8">
    <location>
        <begin position="23"/>
        <end position="388"/>
    </location>
</feature>
<dbReference type="InterPro" id="IPR036259">
    <property type="entry name" value="MFS_trans_sf"/>
</dbReference>
<dbReference type="CDD" id="cd17473">
    <property type="entry name" value="MFS_arabinose_efflux_permease_like"/>
    <property type="match status" value="1"/>
</dbReference>
<comment type="caution">
    <text evidence="10">The sequence shown here is derived from an EMBL/GenBank/DDBJ whole genome shotgun (WGS) entry which is preliminary data.</text>
</comment>
<dbReference type="Pfam" id="PF07690">
    <property type="entry name" value="MFS_1"/>
    <property type="match status" value="1"/>
</dbReference>
<name>A0A841KZE0_9FIRM</name>
<evidence type="ECO:0000256" key="6">
    <source>
        <dbReference type="ARBA" id="ARBA00023136"/>
    </source>
</evidence>
<keyword evidence="2" id="KW-0813">Transport</keyword>
<dbReference type="PANTHER" id="PTHR43124">
    <property type="entry name" value="PURINE EFFLUX PUMP PBUE"/>
    <property type="match status" value="1"/>
</dbReference>
<feature type="transmembrane region" description="Helical" evidence="7">
    <location>
        <begin position="95"/>
        <end position="119"/>
    </location>
</feature>
<feature type="transmembrane region" description="Helical" evidence="7">
    <location>
        <begin position="131"/>
        <end position="151"/>
    </location>
</feature>
<dbReference type="GO" id="GO:0005886">
    <property type="term" value="C:plasma membrane"/>
    <property type="evidence" value="ECO:0007669"/>
    <property type="project" value="UniProtKB-SubCell"/>
</dbReference>
<keyword evidence="3" id="KW-1003">Cell membrane</keyword>
<feature type="transmembrane region" description="Helical" evidence="7">
    <location>
        <begin position="228"/>
        <end position="250"/>
    </location>
</feature>
<dbReference type="InterPro" id="IPR020846">
    <property type="entry name" value="MFS_dom"/>
</dbReference>
<feature type="signal peptide" evidence="8">
    <location>
        <begin position="1"/>
        <end position="22"/>
    </location>
</feature>
<keyword evidence="6 7" id="KW-0472">Membrane</keyword>
<feature type="transmembrane region" description="Helical" evidence="7">
    <location>
        <begin position="262"/>
        <end position="280"/>
    </location>
</feature>
<protein>
    <submittedName>
        <fullName evidence="10">MFS family permease</fullName>
    </submittedName>
</protein>
<keyword evidence="8" id="KW-0732">Signal</keyword>
<evidence type="ECO:0000256" key="2">
    <source>
        <dbReference type="ARBA" id="ARBA00022448"/>
    </source>
</evidence>
<evidence type="ECO:0000256" key="5">
    <source>
        <dbReference type="ARBA" id="ARBA00022989"/>
    </source>
</evidence>
<dbReference type="InterPro" id="IPR050189">
    <property type="entry name" value="MFS_Efflux_Transporters"/>
</dbReference>
<dbReference type="Gene3D" id="1.20.1250.20">
    <property type="entry name" value="MFS general substrate transporter like domains"/>
    <property type="match status" value="1"/>
</dbReference>
<proteinExistence type="predicted"/>
<dbReference type="RefSeq" id="WP_184311839.1">
    <property type="nucleotide sequence ID" value="NZ_JACHEN010000022.1"/>
</dbReference>
<feature type="transmembrane region" description="Helical" evidence="7">
    <location>
        <begin position="72"/>
        <end position="89"/>
    </location>
</feature>
<feature type="transmembrane region" description="Helical" evidence="7">
    <location>
        <begin position="196"/>
        <end position="216"/>
    </location>
</feature>
<evidence type="ECO:0000313" key="11">
    <source>
        <dbReference type="Proteomes" id="UP000579281"/>
    </source>
</evidence>
<keyword evidence="11" id="KW-1185">Reference proteome</keyword>